<dbReference type="RefSeq" id="WP_408152472.1">
    <property type="nucleotide sequence ID" value="NZ_JAQQCL010000003.1"/>
</dbReference>
<name>A0ABW9E8K8_9BURK</name>
<gene>
    <name evidence="1" type="ORF">PQQ73_06270</name>
</gene>
<evidence type="ECO:0000313" key="2">
    <source>
        <dbReference type="Proteomes" id="UP001629392"/>
    </source>
</evidence>
<dbReference type="Proteomes" id="UP001629392">
    <property type="component" value="Unassembled WGS sequence"/>
</dbReference>
<proteinExistence type="predicted"/>
<reference evidence="1 2" key="1">
    <citation type="journal article" date="2024" name="Chem. Sci.">
        <title>Discovery of megapolipeptins by genome mining of a Burkholderiales bacteria collection.</title>
        <authorList>
            <person name="Paulo B.S."/>
            <person name="Recchia M.J.J."/>
            <person name="Lee S."/>
            <person name="Fergusson C.H."/>
            <person name="Romanowski S.B."/>
            <person name="Hernandez A."/>
            <person name="Krull N."/>
            <person name="Liu D.Y."/>
            <person name="Cavanagh H."/>
            <person name="Bos A."/>
            <person name="Gray C.A."/>
            <person name="Murphy B.T."/>
            <person name="Linington R.G."/>
            <person name="Eustaquio A.S."/>
        </authorList>
    </citation>
    <scope>NUCLEOTIDE SEQUENCE [LARGE SCALE GENOMIC DNA]</scope>
    <source>
        <strain evidence="1 2">RL17-350-BIC-E</strain>
    </source>
</reference>
<protein>
    <submittedName>
        <fullName evidence="1">Uncharacterized protein</fullName>
    </submittedName>
</protein>
<keyword evidence="2" id="KW-1185">Reference proteome</keyword>
<comment type="caution">
    <text evidence="1">The sequence shown here is derived from an EMBL/GenBank/DDBJ whole genome shotgun (WGS) entry which is preliminary data.</text>
</comment>
<sequence length="258" mass="27864">MADKQHNAGSLARESGGEERVEFFCDLGGPVIDAEAFLTAFVVNFYKPEPGKPNEPARILAAEEFWQRAHSLLEGASFDRDVAATQALEELRCAVEEAVRAGRLIPRYDDTLAMRAGMRGRRKYAKIHRVFFERSAFIAFVRDQAPTIDGGPVDAAVPSAPDAVPVPEVVPASIGIPPALTPRKGGKLAAKWLGAEHAALLAWRDLLAAQGDNDAIGKIAAALQVSRETVRKHLEKALATAKAAPCRTHVKDGKRRDG</sequence>
<evidence type="ECO:0000313" key="1">
    <source>
        <dbReference type="EMBL" id="MFM0715929.1"/>
    </source>
</evidence>
<dbReference type="EMBL" id="JAQQCL010000003">
    <property type="protein sequence ID" value="MFM0715929.1"/>
    <property type="molecule type" value="Genomic_DNA"/>
</dbReference>
<organism evidence="1 2">
    <name type="scientific">Paraburkholderia strydomiana</name>
    <dbReference type="NCBI Taxonomy" id="1245417"/>
    <lineage>
        <taxon>Bacteria</taxon>
        <taxon>Pseudomonadati</taxon>
        <taxon>Pseudomonadota</taxon>
        <taxon>Betaproteobacteria</taxon>
        <taxon>Burkholderiales</taxon>
        <taxon>Burkholderiaceae</taxon>
        <taxon>Paraburkholderia</taxon>
    </lineage>
</organism>
<accession>A0ABW9E8K8</accession>